<accession>X1CPW8</accession>
<name>X1CPW8_9ZZZZ</name>
<dbReference type="InterPro" id="IPR013783">
    <property type="entry name" value="Ig-like_fold"/>
</dbReference>
<dbReference type="Pfam" id="PF05345">
    <property type="entry name" value="He_PIG"/>
    <property type="match status" value="1"/>
</dbReference>
<protein>
    <recommendedName>
        <fullName evidence="2">Cadherin domain-containing protein</fullName>
    </recommendedName>
</protein>
<gene>
    <name evidence="1" type="ORF">S01H4_45315</name>
</gene>
<dbReference type="AlphaFoldDB" id="X1CPW8"/>
<reference evidence="1" key="1">
    <citation type="journal article" date="2014" name="Front. Microbiol.">
        <title>High frequency of phylogenetically diverse reductive dehalogenase-homologous genes in deep subseafloor sedimentary metagenomes.</title>
        <authorList>
            <person name="Kawai M."/>
            <person name="Futagami T."/>
            <person name="Toyoda A."/>
            <person name="Takaki Y."/>
            <person name="Nishi S."/>
            <person name="Hori S."/>
            <person name="Arai W."/>
            <person name="Tsubouchi T."/>
            <person name="Morono Y."/>
            <person name="Uchiyama I."/>
            <person name="Ito T."/>
            <person name="Fujiyama A."/>
            <person name="Inagaki F."/>
            <person name="Takami H."/>
        </authorList>
    </citation>
    <scope>NUCLEOTIDE SEQUENCE</scope>
    <source>
        <strain evidence="1">Expedition CK06-06</strain>
    </source>
</reference>
<evidence type="ECO:0000313" key="1">
    <source>
        <dbReference type="EMBL" id="GAG98183.1"/>
    </source>
</evidence>
<sequence length="230" mass="25135">MVDTTPPTWNVTPTNQVWEYGDPFSYQVNASDYFTITFSLNDTSNFSIGSSTGLIVGLYPNDTSRTPLAVYSINITATDASGNNLSAAITITNQDTTHPTWDQTPPNITHEYYTPLLYKVNATDLLLSVYSINDTTNFKINAATGLIENNTLLPVGNLSFIVFVNDTTGNTLNATVFIETLDTTPPTWNQTPQGFGFIYGRNVTYQVNASDPSGLDVYSLSDSSNFTINS</sequence>
<proteinExistence type="predicted"/>
<dbReference type="InterPro" id="IPR015919">
    <property type="entry name" value="Cadherin-like_sf"/>
</dbReference>
<dbReference type="Gene3D" id="2.60.40.10">
    <property type="entry name" value="Immunoglobulins"/>
    <property type="match status" value="1"/>
</dbReference>
<organism evidence="1">
    <name type="scientific">marine sediment metagenome</name>
    <dbReference type="NCBI Taxonomy" id="412755"/>
    <lineage>
        <taxon>unclassified sequences</taxon>
        <taxon>metagenomes</taxon>
        <taxon>ecological metagenomes</taxon>
    </lineage>
</organism>
<dbReference type="GO" id="GO:0005509">
    <property type="term" value="F:calcium ion binding"/>
    <property type="evidence" value="ECO:0007669"/>
    <property type="project" value="InterPro"/>
</dbReference>
<dbReference type="SUPFAM" id="SSF49313">
    <property type="entry name" value="Cadherin-like"/>
    <property type="match status" value="1"/>
</dbReference>
<dbReference type="CDD" id="cd11304">
    <property type="entry name" value="Cadherin_repeat"/>
    <property type="match status" value="1"/>
</dbReference>
<dbReference type="GO" id="GO:0016020">
    <property type="term" value="C:membrane"/>
    <property type="evidence" value="ECO:0007669"/>
    <property type="project" value="InterPro"/>
</dbReference>
<evidence type="ECO:0008006" key="2">
    <source>
        <dbReference type="Google" id="ProtNLM"/>
    </source>
</evidence>
<comment type="caution">
    <text evidence="1">The sequence shown here is derived from an EMBL/GenBank/DDBJ whole genome shotgun (WGS) entry which is preliminary data.</text>
</comment>
<dbReference type="EMBL" id="BART01025218">
    <property type="protein sequence ID" value="GAG98183.1"/>
    <property type="molecule type" value="Genomic_DNA"/>
</dbReference>
<feature type="non-terminal residue" evidence="1">
    <location>
        <position position="230"/>
    </location>
</feature>